<protein>
    <submittedName>
        <fullName evidence="1">Uncharacterized protein</fullName>
    </submittedName>
</protein>
<reference evidence="1" key="1">
    <citation type="submission" date="2016-10" db="EMBL/GenBank/DDBJ databases">
        <authorList>
            <person name="de Groot N.N."/>
        </authorList>
    </citation>
    <scope>NUCLEOTIDE SEQUENCE</scope>
</reference>
<dbReference type="EMBL" id="FPHH01000024">
    <property type="protein sequence ID" value="SFV53840.1"/>
    <property type="molecule type" value="Genomic_DNA"/>
</dbReference>
<evidence type="ECO:0000313" key="1">
    <source>
        <dbReference type="EMBL" id="SFV53840.1"/>
    </source>
</evidence>
<proteinExistence type="predicted"/>
<gene>
    <name evidence="1" type="ORF">MNB_SM-5-324</name>
</gene>
<name>A0A1W1BJY5_9ZZZZ</name>
<accession>A0A1W1BJY5</accession>
<sequence>MSKKIGLHIAGRRFDIDVEEKFALFLEKEIADDFDMEGSNDLKILLQAYIKKNHQLYLQRTKIDEVLKKISINPIKSDTKAKK</sequence>
<dbReference type="AlphaFoldDB" id="A0A1W1BJY5"/>
<organism evidence="1">
    <name type="scientific">hydrothermal vent metagenome</name>
    <dbReference type="NCBI Taxonomy" id="652676"/>
    <lineage>
        <taxon>unclassified sequences</taxon>
        <taxon>metagenomes</taxon>
        <taxon>ecological metagenomes</taxon>
    </lineage>
</organism>